<evidence type="ECO:0000259" key="6">
    <source>
        <dbReference type="PROSITE" id="PS51387"/>
    </source>
</evidence>
<dbReference type="InterPro" id="IPR036318">
    <property type="entry name" value="FAD-bd_PCMH-like_sf"/>
</dbReference>
<dbReference type="GO" id="GO:0071949">
    <property type="term" value="F:FAD binding"/>
    <property type="evidence" value="ECO:0007669"/>
    <property type="project" value="InterPro"/>
</dbReference>
<dbReference type="PROSITE" id="PS51387">
    <property type="entry name" value="FAD_PCMH"/>
    <property type="match status" value="1"/>
</dbReference>
<evidence type="ECO:0000313" key="8">
    <source>
        <dbReference type="Proteomes" id="UP000030002"/>
    </source>
</evidence>
<accession>A0A0A0JA18</accession>
<protein>
    <submittedName>
        <fullName evidence="7">FAD-linked oxidase</fullName>
    </submittedName>
</protein>
<dbReference type="InterPro" id="IPR016167">
    <property type="entry name" value="FAD-bd_PCMH_sub1"/>
</dbReference>
<dbReference type="eggNOG" id="COG0277">
    <property type="taxonomic scope" value="Bacteria"/>
</dbReference>
<gene>
    <name evidence="7" type="ORF">N802_13095</name>
</gene>
<comment type="similarity">
    <text evidence="2">Belongs to the oxygen-dependent FAD-linked oxidoreductase family.</text>
</comment>
<dbReference type="OrthoDB" id="9775082at2"/>
<proteinExistence type="inferred from homology"/>
<evidence type="ECO:0000313" key="7">
    <source>
        <dbReference type="EMBL" id="KGN34290.1"/>
    </source>
</evidence>
<evidence type="ECO:0000256" key="5">
    <source>
        <dbReference type="ARBA" id="ARBA00023002"/>
    </source>
</evidence>
<dbReference type="STRING" id="1385520.N802_13095"/>
<dbReference type="InterPro" id="IPR016169">
    <property type="entry name" value="FAD-bd_PCMH_sub2"/>
</dbReference>
<dbReference type="PANTHER" id="PTHR42973">
    <property type="entry name" value="BINDING OXIDOREDUCTASE, PUTATIVE (AFU_ORTHOLOGUE AFUA_1G17690)-RELATED"/>
    <property type="match status" value="1"/>
</dbReference>
<dbReference type="InterPro" id="IPR006094">
    <property type="entry name" value="Oxid_FAD_bind_N"/>
</dbReference>
<evidence type="ECO:0000256" key="4">
    <source>
        <dbReference type="ARBA" id="ARBA00022827"/>
    </source>
</evidence>
<keyword evidence="4" id="KW-0274">FAD</keyword>
<organism evidence="7 8">
    <name type="scientific">Knoellia sinensis KCTC 19936</name>
    <dbReference type="NCBI Taxonomy" id="1385520"/>
    <lineage>
        <taxon>Bacteria</taxon>
        <taxon>Bacillati</taxon>
        <taxon>Actinomycetota</taxon>
        <taxon>Actinomycetes</taxon>
        <taxon>Micrococcales</taxon>
        <taxon>Intrasporangiaceae</taxon>
        <taxon>Knoellia</taxon>
    </lineage>
</organism>
<dbReference type="Pfam" id="PF01565">
    <property type="entry name" value="FAD_binding_4"/>
    <property type="match status" value="1"/>
</dbReference>
<sequence>MDTSTRAQLARELRGRAFAGDDPAAAPHLTGFNTSVTHRPGVLVTAESSEDVAAAVRHAVRSRLAVAVQATGHGAAAPVGDDTVLITTDALRDVEVDPERRVARVEAGVRWRQVIDAAAPHGLAPLNGSSSDVGVVGYTLGGGMGHLARRHGFAADHVRSLELVTAAGEIRTVTAESDPDLFWAVRGGQSSFGIVTALEFDLVPVPEFFGGALMFTGDAIETVLRSWAMWAPTLPEDATTSVALLRLPPIDDVPPPLRGVVSLAVRFGFAGSADAGETLIAPMRTVAEPTLGGIGPMPYAAVDAIHMDPTEPMPAVTRGGLLRELPPAAIDSLLAVAGPGVDVPLVMAELRLMGGALARAAAVPNAVAGREGAFAVTAIAPAPPPLAEVAPLVTSGVISALEPWSTGTNLVNFVGSSDPDAIRGAWTVDTLDRLRRVKAAVDPANVFGGALTAESTLEPTAVGA</sequence>
<dbReference type="Gene3D" id="3.40.462.20">
    <property type="match status" value="1"/>
</dbReference>
<dbReference type="InterPro" id="IPR050416">
    <property type="entry name" value="FAD-linked_Oxidoreductase"/>
</dbReference>
<keyword evidence="5" id="KW-0560">Oxidoreductase</keyword>
<name>A0A0A0JA18_9MICO</name>
<keyword evidence="8" id="KW-1185">Reference proteome</keyword>
<dbReference type="GO" id="GO:0016491">
    <property type="term" value="F:oxidoreductase activity"/>
    <property type="evidence" value="ECO:0007669"/>
    <property type="project" value="UniProtKB-KW"/>
</dbReference>
<dbReference type="PROSITE" id="PS00862">
    <property type="entry name" value="OX2_COVAL_FAD"/>
    <property type="match status" value="1"/>
</dbReference>
<dbReference type="Gene3D" id="3.30.465.10">
    <property type="match status" value="1"/>
</dbReference>
<evidence type="ECO:0000256" key="2">
    <source>
        <dbReference type="ARBA" id="ARBA00005466"/>
    </source>
</evidence>
<dbReference type="InterPro" id="IPR006093">
    <property type="entry name" value="Oxy_OxRdtase_FAD_BS"/>
</dbReference>
<dbReference type="Gene3D" id="3.30.43.10">
    <property type="entry name" value="Uridine Diphospho-n-acetylenolpyruvylglucosamine Reductase, domain 2"/>
    <property type="match status" value="1"/>
</dbReference>
<dbReference type="RefSeq" id="WP_084071858.1">
    <property type="nucleotide sequence ID" value="NZ_AVPJ01000002.1"/>
</dbReference>
<evidence type="ECO:0000256" key="1">
    <source>
        <dbReference type="ARBA" id="ARBA00001974"/>
    </source>
</evidence>
<dbReference type="PANTHER" id="PTHR42973:SF39">
    <property type="entry name" value="FAD-BINDING PCMH-TYPE DOMAIN-CONTAINING PROTEIN"/>
    <property type="match status" value="1"/>
</dbReference>
<comment type="cofactor">
    <cofactor evidence="1">
        <name>FAD</name>
        <dbReference type="ChEBI" id="CHEBI:57692"/>
    </cofactor>
</comment>
<dbReference type="Proteomes" id="UP000030002">
    <property type="component" value="Unassembled WGS sequence"/>
</dbReference>
<evidence type="ECO:0000256" key="3">
    <source>
        <dbReference type="ARBA" id="ARBA00022630"/>
    </source>
</evidence>
<feature type="domain" description="FAD-binding PCMH-type" evidence="6">
    <location>
        <begin position="36"/>
        <end position="205"/>
    </location>
</feature>
<reference evidence="7 8" key="1">
    <citation type="submission" date="2013-08" db="EMBL/GenBank/DDBJ databases">
        <title>The genome sequence of Knoellia sinensis.</title>
        <authorList>
            <person name="Zhu W."/>
            <person name="Wang G."/>
        </authorList>
    </citation>
    <scope>NUCLEOTIDE SEQUENCE [LARGE SCALE GENOMIC DNA]</scope>
    <source>
        <strain evidence="7 8">KCTC 19936</strain>
    </source>
</reference>
<dbReference type="SUPFAM" id="SSF56176">
    <property type="entry name" value="FAD-binding/transporter-associated domain-like"/>
    <property type="match status" value="1"/>
</dbReference>
<dbReference type="AlphaFoldDB" id="A0A0A0JA18"/>
<comment type="caution">
    <text evidence="7">The sequence shown here is derived from an EMBL/GenBank/DDBJ whole genome shotgun (WGS) entry which is preliminary data.</text>
</comment>
<dbReference type="EMBL" id="AVPJ01000002">
    <property type="protein sequence ID" value="KGN34290.1"/>
    <property type="molecule type" value="Genomic_DNA"/>
</dbReference>
<keyword evidence="3" id="KW-0285">Flavoprotein</keyword>
<dbReference type="InterPro" id="IPR016166">
    <property type="entry name" value="FAD-bd_PCMH"/>
</dbReference>